<protein>
    <submittedName>
        <fullName evidence="2">Uncharacterized protein</fullName>
    </submittedName>
</protein>
<sequence>MAKKASAPSASSAGSHRQHPAPAAWRAHLDSIKRFHGFTPMPKQQRSVMVMDPRQLPEDQPAAYSMRHTATQFKLSGTSVEDSVEDIVRTLSILKPSLSVAASVHEVVLLTADYLELLRLRMRSSLAQESGGR</sequence>
<reference evidence="3" key="1">
    <citation type="submission" date="2015-09" db="EMBL/GenBank/DDBJ databases">
        <authorList>
            <consortium name="Pathogen Informatics"/>
        </authorList>
    </citation>
    <scope>NUCLEOTIDE SEQUENCE [LARGE SCALE GENOMIC DNA]</scope>
    <source>
        <strain evidence="3">Lake Konstanz</strain>
    </source>
</reference>
<gene>
    <name evidence="2" type="ORF">BSAL_31605</name>
</gene>
<accession>A0A0S4KKS0</accession>
<feature type="region of interest" description="Disordered" evidence="1">
    <location>
        <begin position="1"/>
        <end position="24"/>
    </location>
</feature>
<name>A0A0S4KKS0_BODSA</name>
<keyword evidence="3" id="KW-1185">Reference proteome</keyword>
<evidence type="ECO:0000313" key="2">
    <source>
        <dbReference type="EMBL" id="CUI15192.1"/>
    </source>
</evidence>
<dbReference type="AlphaFoldDB" id="A0A0S4KKS0"/>
<organism evidence="2 3">
    <name type="scientific">Bodo saltans</name>
    <name type="common">Flagellated protozoan</name>
    <dbReference type="NCBI Taxonomy" id="75058"/>
    <lineage>
        <taxon>Eukaryota</taxon>
        <taxon>Discoba</taxon>
        <taxon>Euglenozoa</taxon>
        <taxon>Kinetoplastea</taxon>
        <taxon>Metakinetoplastina</taxon>
        <taxon>Eubodonida</taxon>
        <taxon>Bodonidae</taxon>
        <taxon>Bodo</taxon>
    </lineage>
</organism>
<feature type="compositionally biased region" description="Low complexity" evidence="1">
    <location>
        <begin position="1"/>
        <end position="15"/>
    </location>
</feature>
<dbReference type="EMBL" id="CYKH01001913">
    <property type="protein sequence ID" value="CUI15192.1"/>
    <property type="molecule type" value="Genomic_DNA"/>
</dbReference>
<evidence type="ECO:0000313" key="3">
    <source>
        <dbReference type="Proteomes" id="UP000051952"/>
    </source>
</evidence>
<proteinExistence type="predicted"/>
<dbReference type="VEuPathDB" id="TriTrypDB:BSAL_31605"/>
<evidence type="ECO:0000256" key="1">
    <source>
        <dbReference type="SAM" id="MobiDB-lite"/>
    </source>
</evidence>
<dbReference type="Proteomes" id="UP000051952">
    <property type="component" value="Unassembled WGS sequence"/>
</dbReference>